<dbReference type="InterPro" id="IPR011990">
    <property type="entry name" value="TPR-like_helical_dom_sf"/>
</dbReference>
<name>A0A1V6N4L0_METAZ</name>
<dbReference type="PANTHER" id="PTHR44943:SF8">
    <property type="entry name" value="TPR REPEAT-CONTAINING PROTEIN MJ0263"/>
    <property type="match status" value="1"/>
</dbReference>
<keyword evidence="4" id="KW-1133">Transmembrane helix</keyword>
<dbReference type="RefSeq" id="WP_080459289.1">
    <property type="nucleotide sequence ID" value="NZ_JXMW01000001.1"/>
</dbReference>
<evidence type="ECO:0000256" key="4">
    <source>
        <dbReference type="SAM" id="Phobius"/>
    </source>
</evidence>
<feature type="transmembrane region" description="Helical" evidence="4">
    <location>
        <begin position="12"/>
        <end position="29"/>
    </location>
</feature>
<feature type="repeat" description="TPR" evidence="3">
    <location>
        <begin position="85"/>
        <end position="118"/>
    </location>
</feature>
<evidence type="ECO:0000256" key="1">
    <source>
        <dbReference type="ARBA" id="ARBA00022737"/>
    </source>
</evidence>
<dbReference type="Gene3D" id="1.25.40.10">
    <property type="entry name" value="Tetratricopeptide repeat domain"/>
    <property type="match status" value="1"/>
</dbReference>
<evidence type="ECO:0000313" key="6">
    <source>
        <dbReference type="Proteomes" id="UP000191661"/>
    </source>
</evidence>
<dbReference type="AlphaFoldDB" id="A0A1V6N4L0"/>
<organism evidence="5 6">
    <name type="scientific">Methanobrevibacter arboriphilus JCM 13429 = DSM 1125</name>
    <dbReference type="NCBI Taxonomy" id="1300164"/>
    <lineage>
        <taxon>Archaea</taxon>
        <taxon>Methanobacteriati</taxon>
        <taxon>Methanobacteriota</taxon>
        <taxon>Methanomada group</taxon>
        <taxon>Methanobacteria</taxon>
        <taxon>Methanobacteriales</taxon>
        <taxon>Methanobacteriaceae</taxon>
        <taxon>Methanobrevibacter</taxon>
    </lineage>
</organism>
<dbReference type="SUPFAM" id="SSF48452">
    <property type="entry name" value="TPR-like"/>
    <property type="match status" value="1"/>
</dbReference>
<dbReference type="SMART" id="SM00028">
    <property type="entry name" value="TPR"/>
    <property type="match status" value="3"/>
</dbReference>
<keyword evidence="1" id="KW-0677">Repeat</keyword>
<dbReference type="PANTHER" id="PTHR44943">
    <property type="entry name" value="CELLULOSE SYNTHASE OPERON PROTEIN C"/>
    <property type="match status" value="1"/>
</dbReference>
<dbReference type="InterPro" id="IPR019734">
    <property type="entry name" value="TPR_rpt"/>
</dbReference>
<accession>A0A1V6N4L0</accession>
<keyword evidence="2 3" id="KW-0802">TPR repeat</keyword>
<gene>
    <name evidence="5" type="ORF">MBBAR_1c00440</name>
</gene>
<sequence length="165" mass="19488">MDRYQGWKWYDTILIAILLIAFLICIIILKDIVMSIACLLLIAIIITFFSKEINITLADRMIKKGKYEKALKYCKKVLRKDPNYVYAIIKKAEIFEAIEKPKEALQLYDSAISKNPNNNIPWEMKGDLLKKLGKEKEAEESFKKAEILKNKKMEKKWYYKLMKKL</sequence>
<dbReference type="InterPro" id="IPR051685">
    <property type="entry name" value="Ycf3/AcsC/BcsC/TPR_MFPF"/>
</dbReference>
<reference evidence="5 6" key="1">
    <citation type="submission" date="2014-12" db="EMBL/GenBank/DDBJ databases">
        <title>Genome sequence of Methanobrevibacter arboriphilicus DH1, DSM1125.</title>
        <authorList>
            <person name="Poehlein A."/>
            <person name="Thauer R.K."/>
            <person name="Seedorf H."/>
            <person name="Daniel R."/>
        </authorList>
    </citation>
    <scope>NUCLEOTIDE SEQUENCE [LARGE SCALE GENOMIC DNA]</scope>
    <source>
        <strain evidence="5 6">DH1</strain>
    </source>
</reference>
<keyword evidence="4" id="KW-0472">Membrane</keyword>
<dbReference type="OrthoDB" id="78416at2157"/>
<evidence type="ECO:0000256" key="3">
    <source>
        <dbReference type="PROSITE-ProRule" id="PRU00339"/>
    </source>
</evidence>
<evidence type="ECO:0000256" key="2">
    <source>
        <dbReference type="ARBA" id="ARBA00022803"/>
    </source>
</evidence>
<protein>
    <submittedName>
        <fullName evidence="5">Uncharacterized protein</fullName>
    </submittedName>
</protein>
<dbReference type="Pfam" id="PF13181">
    <property type="entry name" value="TPR_8"/>
    <property type="match status" value="1"/>
</dbReference>
<dbReference type="Pfam" id="PF14559">
    <property type="entry name" value="TPR_19"/>
    <property type="match status" value="1"/>
</dbReference>
<feature type="transmembrane region" description="Helical" evidence="4">
    <location>
        <begin position="35"/>
        <end position="57"/>
    </location>
</feature>
<proteinExistence type="predicted"/>
<comment type="caution">
    <text evidence="5">The sequence shown here is derived from an EMBL/GenBank/DDBJ whole genome shotgun (WGS) entry which is preliminary data.</text>
</comment>
<dbReference type="Proteomes" id="UP000191661">
    <property type="component" value="Unassembled WGS sequence"/>
</dbReference>
<keyword evidence="6" id="KW-1185">Reference proteome</keyword>
<keyword evidence="4" id="KW-0812">Transmembrane</keyword>
<dbReference type="PROSITE" id="PS50005">
    <property type="entry name" value="TPR"/>
    <property type="match status" value="2"/>
</dbReference>
<evidence type="ECO:0000313" key="5">
    <source>
        <dbReference type="EMBL" id="OQD59648.1"/>
    </source>
</evidence>
<dbReference type="EMBL" id="JXMW01000001">
    <property type="protein sequence ID" value="OQD59648.1"/>
    <property type="molecule type" value="Genomic_DNA"/>
</dbReference>
<feature type="repeat" description="TPR" evidence="3">
    <location>
        <begin position="51"/>
        <end position="84"/>
    </location>
</feature>